<dbReference type="Pfam" id="PF13915">
    <property type="entry name" value="DUF4210"/>
    <property type="match status" value="1"/>
</dbReference>
<evidence type="ECO:0000256" key="1">
    <source>
        <dbReference type="ARBA" id="ARBA00034497"/>
    </source>
</evidence>
<dbReference type="Proteomes" id="UP000015102">
    <property type="component" value="Unassembled WGS sequence"/>
</dbReference>
<proteinExistence type="inferred from homology"/>
<dbReference type="HOGENOM" id="CLU_524088_0_0_1"/>
<dbReference type="Pfam" id="PF13889">
    <property type="entry name" value="Chromosome_seg"/>
    <property type="match status" value="1"/>
</dbReference>
<reference evidence="4" key="1">
    <citation type="submission" date="2013-02" db="EMBL/GenBank/DDBJ databases">
        <authorList>
            <person name="Hughes D."/>
        </authorList>
    </citation>
    <scope>NUCLEOTIDE SEQUENCE</scope>
    <source>
        <strain>Durham</strain>
        <strain evidence="4">NC isolate 2 -- Noor lab</strain>
    </source>
</reference>
<organism evidence="3 4">
    <name type="scientific">Megaselia scalaris</name>
    <name type="common">Humpbacked fly</name>
    <name type="synonym">Phora scalaris</name>
    <dbReference type="NCBI Taxonomy" id="36166"/>
    <lineage>
        <taxon>Eukaryota</taxon>
        <taxon>Metazoa</taxon>
        <taxon>Ecdysozoa</taxon>
        <taxon>Arthropoda</taxon>
        <taxon>Hexapoda</taxon>
        <taxon>Insecta</taxon>
        <taxon>Pterygota</taxon>
        <taxon>Neoptera</taxon>
        <taxon>Endopterygota</taxon>
        <taxon>Diptera</taxon>
        <taxon>Brachycera</taxon>
        <taxon>Muscomorpha</taxon>
        <taxon>Platypezoidea</taxon>
        <taxon>Phoridae</taxon>
        <taxon>Megaseliini</taxon>
        <taxon>Megaselia</taxon>
    </lineage>
</organism>
<dbReference type="PANTHER" id="PTHR13199:SF11">
    <property type="entry name" value="PROTEIN ATOSSA"/>
    <property type="match status" value="1"/>
</dbReference>
<reference evidence="3" key="2">
    <citation type="submission" date="2015-06" db="UniProtKB">
        <authorList>
            <consortium name="EnsemblMetazoa"/>
        </authorList>
    </citation>
    <scope>IDENTIFICATION</scope>
</reference>
<dbReference type="InterPro" id="IPR025261">
    <property type="entry name" value="Atos-like_cons_dom"/>
</dbReference>
<dbReference type="InterPro" id="IPR033473">
    <property type="entry name" value="Atos-like_C"/>
</dbReference>
<evidence type="ECO:0000313" key="4">
    <source>
        <dbReference type="Proteomes" id="UP000015102"/>
    </source>
</evidence>
<dbReference type="InterPro" id="IPR051506">
    <property type="entry name" value="ATOS_Transcription_Regulators"/>
</dbReference>
<dbReference type="EMBL" id="CAQQ02384315">
    <property type="status" value="NOT_ANNOTATED_CDS"/>
    <property type="molecule type" value="Genomic_DNA"/>
</dbReference>
<protein>
    <recommendedName>
        <fullName evidence="2">Atos-like conserved domain-containing protein</fullName>
    </recommendedName>
</protein>
<feature type="domain" description="Atos-like conserved" evidence="2">
    <location>
        <begin position="400"/>
        <end position="456"/>
    </location>
</feature>
<dbReference type="AlphaFoldDB" id="T1H229"/>
<dbReference type="EMBL" id="CAQQ02384314">
    <property type="status" value="NOT_ANNOTATED_CDS"/>
    <property type="molecule type" value="Genomic_DNA"/>
</dbReference>
<accession>T1H229</accession>
<sequence>MHSIPVLNLNKQPFLYSLSSIKVTKADDENPDSSQSEDFYEKKIYGDENEDFQNIMRYKRLIKKRDICKRKSETLDCSEQRQLKMPELGSINSIRPPLYQTISSTISEAVQTSCVEMISVGTQTVYNEEENFCDNCGSTKPNLCLNCFDISKKEFSTLNRLRKSADKSKDHIDKAELLLSAIQRTPNNKKKCLKDNRGHRLSPSQQDCREKGDCILCKRQKTQKLHLNSLFNNNSFSNYNEFVTIENCQHSTEDSENGFNTNSYFYPSPNTQFKTPKNQITLSPAKTNRSKCNSDTKKNTDLNYENNFVSHNKKILPKVNLTELFCNPGMNLNLLSVCSSLPSKISSFDYSCEKPVQKSNSAPSLPSTSSPTCLSPRFIKQSITYQFRRSRHLSEDPTDLLLEESILQKRISPSKYVSGFKMLLGASGGFCPPQMTIPAVCYFYEINGDTINTPFQTSKSGRLTLHTDVRAIISRKVDCDTAAAHAKGDLEPKELKILTVIPENPRYSTRLENSNKRYSS</sequence>
<name>T1H229_MEGSC</name>
<dbReference type="SMART" id="SM01177">
    <property type="entry name" value="DUF4210"/>
    <property type="match status" value="1"/>
</dbReference>
<evidence type="ECO:0000259" key="2">
    <source>
        <dbReference type="SMART" id="SM01177"/>
    </source>
</evidence>
<dbReference type="STRING" id="36166.T1H229"/>
<dbReference type="PANTHER" id="PTHR13199">
    <property type="entry name" value="GH03947P"/>
    <property type="match status" value="1"/>
</dbReference>
<comment type="similarity">
    <text evidence="1">Belongs to the ATOS family.</text>
</comment>
<evidence type="ECO:0000313" key="3">
    <source>
        <dbReference type="EnsemblMetazoa" id="MESCA010260-PA"/>
    </source>
</evidence>
<dbReference type="EnsemblMetazoa" id="MESCA010260-RA">
    <property type="protein sequence ID" value="MESCA010260-PA"/>
    <property type="gene ID" value="MESCA010260"/>
</dbReference>
<keyword evidence="4" id="KW-1185">Reference proteome</keyword>